<accession>A0A6C0E603</accession>
<feature type="compositionally biased region" description="Basic and acidic residues" evidence="1">
    <location>
        <begin position="1"/>
        <end position="10"/>
    </location>
</feature>
<name>A0A6C0E603_9ZZZZ</name>
<sequence length="193" mass="21071">MCRQISLEEKKKKKKKTTTKATTTTTKATTTTTTMVTTFKSNQYPNGSNQTFNIPANKTVTATLFCQSVKFFNFGLGMWQTSRGATKQFSFQYGFPGTIVLNNSADGSCTATMSFISPPPFPGGTGSTFTAVVQSKQYQYPIAGITLISGNAAVAVTTIWDTPPNTQYYDSIINDLNTLAATNPVGYWEFTYN</sequence>
<dbReference type="AlphaFoldDB" id="A0A6C0E603"/>
<proteinExistence type="predicted"/>
<organism evidence="2">
    <name type="scientific">viral metagenome</name>
    <dbReference type="NCBI Taxonomy" id="1070528"/>
    <lineage>
        <taxon>unclassified sequences</taxon>
        <taxon>metagenomes</taxon>
        <taxon>organismal metagenomes</taxon>
    </lineage>
</organism>
<feature type="region of interest" description="Disordered" evidence="1">
    <location>
        <begin position="1"/>
        <end position="25"/>
    </location>
</feature>
<reference evidence="2" key="1">
    <citation type="journal article" date="2020" name="Nature">
        <title>Giant virus diversity and host interactions through global metagenomics.</title>
        <authorList>
            <person name="Schulz F."/>
            <person name="Roux S."/>
            <person name="Paez-Espino D."/>
            <person name="Jungbluth S."/>
            <person name="Walsh D.A."/>
            <person name="Denef V.J."/>
            <person name="McMahon K.D."/>
            <person name="Konstantinidis K.T."/>
            <person name="Eloe-Fadrosh E.A."/>
            <person name="Kyrpides N.C."/>
            <person name="Woyke T."/>
        </authorList>
    </citation>
    <scope>NUCLEOTIDE SEQUENCE</scope>
    <source>
        <strain evidence="2">GVMAG-M-3300023179-138</strain>
    </source>
</reference>
<evidence type="ECO:0000256" key="1">
    <source>
        <dbReference type="SAM" id="MobiDB-lite"/>
    </source>
</evidence>
<protein>
    <submittedName>
        <fullName evidence="2">Uncharacterized protein</fullName>
    </submittedName>
</protein>
<dbReference type="EMBL" id="MN739743">
    <property type="protein sequence ID" value="QHT24142.1"/>
    <property type="molecule type" value="Genomic_DNA"/>
</dbReference>
<evidence type="ECO:0000313" key="2">
    <source>
        <dbReference type="EMBL" id="QHT24142.1"/>
    </source>
</evidence>